<gene>
    <name evidence="9" type="primary">LOC115397813</name>
</gene>
<feature type="transmembrane region" description="Helical" evidence="8">
    <location>
        <begin position="12"/>
        <end position="30"/>
    </location>
</feature>
<name>A0A672IZ36_SALFA</name>
<dbReference type="GO" id="GO:0005789">
    <property type="term" value="C:endoplasmic reticulum membrane"/>
    <property type="evidence" value="ECO:0007669"/>
    <property type="project" value="UniProtKB-SubCell"/>
</dbReference>
<feature type="transmembrane region" description="Helical" evidence="8">
    <location>
        <begin position="404"/>
        <end position="423"/>
    </location>
</feature>
<accession>A0A672IZ36</accession>
<dbReference type="OMA" id="THILFNH"/>
<organism evidence="9 10">
    <name type="scientific">Salarias fasciatus</name>
    <name type="common">Jewelled blenny</name>
    <name type="synonym">Blennius fasciatus</name>
    <dbReference type="NCBI Taxonomy" id="181472"/>
    <lineage>
        <taxon>Eukaryota</taxon>
        <taxon>Metazoa</taxon>
        <taxon>Chordata</taxon>
        <taxon>Craniata</taxon>
        <taxon>Vertebrata</taxon>
        <taxon>Euteleostomi</taxon>
        <taxon>Actinopterygii</taxon>
        <taxon>Neopterygii</taxon>
        <taxon>Teleostei</taxon>
        <taxon>Neoteleostei</taxon>
        <taxon>Acanthomorphata</taxon>
        <taxon>Ovalentaria</taxon>
        <taxon>Blenniimorphae</taxon>
        <taxon>Blenniiformes</taxon>
        <taxon>Blennioidei</taxon>
        <taxon>Blenniidae</taxon>
        <taxon>Salariinae</taxon>
        <taxon>Salarias</taxon>
    </lineage>
</organism>
<proteinExistence type="predicted"/>
<feature type="transmembrane region" description="Helical" evidence="8">
    <location>
        <begin position="372"/>
        <end position="392"/>
    </location>
</feature>
<keyword evidence="4" id="KW-0256">Endoplasmic reticulum</keyword>
<evidence type="ECO:0000256" key="8">
    <source>
        <dbReference type="SAM" id="Phobius"/>
    </source>
</evidence>
<evidence type="ECO:0000256" key="5">
    <source>
        <dbReference type="ARBA" id="ARBA00022989"/>
    </source>
</evidence>
<reference evidence="9" key="2">
    <citation type="submission" date="2025-08" db="UniProtKB">
        <authorList>
            <consortium name="Ensembl"/>
        </authorList>
    </citation>
    <scope>IDENTIFICATION</scope>
</reference>
<comment type="subcellular location">
    <subcellularLocation>
        <location evidence="1">Endoplasmic reticulum membrane</location>
        <topology evidence="1">Multi-pass membrane protein</topology>
    </subcellularLocation>
</comment>
<reference evidence="9" key="1">
    <citation type="submission" date="2019-06" db="EMBL/GenBank/DDBJ databases">
        <authorList>
            <consortium name="Wellcome Sanger Institute Data Sharing"/>
        </authorList>
    </citation>
    <scope>NUCLEOTIDE SEQUENCE [LARGE SCALE GENOMIC DNA]</scope>
</reference>
<keyword evidence="6 8" id="KW-0472">Membrane</keyword>
<dbReference type="Pfam" id="PF03062">
    <property type="entry name" value="MBOAT"/>
    <property type="match status" value="1"/>
</dbReference>
<dbReference type="AlphaFoldDB" id="A0A672IZ36"/>
<protein>
    <submittedName>
        <fullName evidence="9">Membrane bound O-acyltransferase domain containing 4</fullName>
    </submittedName>
</protein>
<feature type="transmembrane region" description="Helical" evidence="8">
    <location>
        <begin position="42"/>
        <end position="75"/>
    </location>
</feature>
<keyword evidence="2" id="KW-0808">Transferase</keyword>
<evidence type="ECO:0000313" key="10">
    <source>
        <dbReference type="Proteomes" id="UP000472267"/>
    </source>
</evidence>
<keyword evidence="7" id="KW-0012">Acyltransferase</keyword>
<dbReference type="PANTHER" id="PTHR13906">
    <property type="entry name" value="PORCUPINE"/>
    <property type="match status" value="1"/>
</dbReference>
<evidence type="ECO:0000313" key="9">
    <source>
        <dbReference type="Ensembl" id="ENSSFAP00005047253.1"/>
    </source>
</evidence>
<keyword evidence="3 8" id="KW-0812">Transmembrane</keyword>
<evidence type="ECO:0000256" key="7">
    <source>
        <dbReference type="ARBA" id="ARBA00023315"/>
    </source>
</evidence>
<evidence type="ECO:0000256" key="1">
    <source>
        <dbReference type="ARBA" id="ARBA00004477"/>
    </source>
</evidence>
<evidence type="ECO:0000256" key="4">
    <source>
        <dbReference type="ARBA" id="ARBA00022824"/>
    </source>
</evidence>
<dbReference type="GO" id="GO:0016412">
    <property type="term" value="F:serine O-acyltransferase activity"/>
    <property type="evidence" value="ECO:0007669"/>
    <property type="project" value="TreeGrafter"/>
</dbReference>
<evidence type="ECO:0000256" key="3">
    <source>
        <dbReference type="ARBA" id="ARBA00022692"/>
    </source>
</evidence>
<dbReference type="PANTHER" id="PTHR13906:SF3">
    <property type="entry name" value="GHRELIN O-ACYLTRANSFERASE"/>
    <property type="match status" value="1"/>
</dbReference>
<dbReference type="Proteomes" id="UP000472267">
    <property type="component" value="Chromosome 12"/>
</dbReference>
<dbReference type="InterPro" id="IPR004299">
    <property type="entry name" value="MBOAT_fam"/>
</dbReference>
<reference evidence="9" key="3">
    <citation type="submission" date="2025-09" db="UniProtKB">
        <authorList>
            <consortium name="Ensembl"/>
        </authorList>
    </citation>
    <scope>IDENTIFICATION</scope>
</reference>
<dbReference type="Ensembl" id="ENSSFAT00005048849.1">
    <property type="protein sequence ID" value="ENSSFAP00005047253.1"/>
    <property type="gene ID" value="ENSSFAG00005022962.1"/>
</dbReference>
<dbReference type="GO" id="GO:0030258">
    <property type="term" value="P:lipid modification"/>
    <property type="evidence" value="ECO:0007669"/>
    <property type="project" value="TreeGrafter"/>
</dbReference>
<keyword evidence="5 8" id="KW-1133">Transmembrane helix</keyword>
<keyword evidence="10" id="KW-1185">Reference proteome</keyword>
<evidence type="ECO:0000256" key="2">
    <source>
        <dbReference type="ARBA" id="ARBA00022679"/>
    </source>
</evidence>
<sequence length="426" mass="48562">MDSVSYLWEQHQFLLHQCFSLPFAFLFYFLVKRGHLSMTLRYLLVAVGGSVLAVVTMGLYSSLLFTSAFVFTLLVSCVDPADIHTCSFIIQMCWQTLWHLRLQLQECYQEPVCFRFFAALSSLMLLTQRITSVSMDIQENQVMSMRSASFSGGKPPVTLLPLISYLLSFTTLLGGPLCSYGHFVSVMEGVRSPPSPLRVVLLKLAQVAVLESVRSCLWYFVNISDVESGVLEGAFLLWSLALGFRIRYYSHWKVSECLNNAAGFGFWEDPSGGHSQTWSGLCDGDFWTTEASSSMSEFSRRWNLTTALWLRRLVYIRCSHFPLLTTFVFSMWWHGLHLGHCVGFSTWAFSVKADHCVHRCLLPQLSPTWRKVYTLLGWVNTQMLLTCIVITVELRDLSGLRLLYQSYIALFPLAHIILLFVSLKFI</sequence>
<evidence type="ECO:0000256" key="6">
    <source>
        <dbReference type="ARBA" id="ARBA00023136"/>
    </source>
</evidence>
<dbReference type="InterPro" id="IPR049941">
    <property type="entry name" value="LPLAT_7/PORCN-like"/>
</dbReference>